<keyword evidence="1" id="KW-0812">Transmembrane</keyword>
<organism evidence="2 3">
    <name type="scientific">Corynebacterium massiliense DSM 45435</name>
    <dbReference type="NCBI Taxonomy" id="1121364"/>
    <lineage>
        <taxon>Bacteria</taxon>
        <taxon>Bacillati</taxon>
        <taxon>Actinomycetota</taxon>
        <taxon>Actinomycetes</taxon>
        <taxon>Mycobacteriales</taxon>
        <taxon>Corynebacteriaceae</taxon>
        <taxon>Corynebacterium</taxon>
    </lineage>
</organism>
<evidence type="ECO:0000313" key="2">
    <source>
        <dbReference type="EMBL" id="WCZ31539.1"/>
    </source>
</evidence>
<evidence type="ECO:0000313" key="3">
    <source>
        <dbReference type="Proteomes" id="UP001220064"/>
    </source>
</evidence>
<keyword evidence="3" id="KW-1185">Reference proteome</keyword>
<keyword evidence="1" id="KW-1133">Transmembrane helix</keyword>
<evidence type="ECO:0000256" key="1">
    <source>
        <dbReference type="SAM" id="Phobius"/>
    </source>
</evidence>
<reference evidence="2 3" key="1">
    <citation type="submission" date="2020-10" db="EMBL/GenBank/DDBJ databases">
        <title>Complete genome sequence of Corynebacterium massiliense DSM 45435, type strain of Corynebacterium massiliense.</title>
        <authorList>
            <person name="Busche T."/>
            <person name="Kalinowski J."/>
            <person name="Ruckert C."/>
        </authorList>
    </citation>
    <scope>NUCLEOTIDE SEQUENCE [LARGE SCALE GENOMIC DNA]</scope>
    <source>
        <strain evidence="2 3">DSM 45435</strain>
    </source>
</reference>
<sequence>MASNDNCLHYTAFGASLNLDDDYQARKLPDWRFAHFSIALPLFGLDAPGEEGSDWDGWITGRFKGLKQIQFPAQSAAGGFSRPGEKNWDCSPRIFHVTATNWFAQAMRASVGAKKIDGPVSDLAQKEPNGGYLRTAKKYLFHPDISFNQGDWDKDIPLRPGIDHPANQPSECEQRLYLASDDRRSGEKGSARERVSLSAVEYLEFEDPEQVFSAEKTCSRFLVLQITAENLSSDQLENLSSSLRRTRTKMQVNQATLDTIGWFVETLGGPRSNDRKAAKKGRINPLKYFVEVAKSVLPRGMRNAYLTPGGSFSANGEDSSLLKPIRVAVAVPARNLEDIARPALLGQGDGWSRGDQWAWMLATGADEYFRGLPRQDESGLEGCTTAHVRHWATHLNQEGIGLVCTEPFATGKDTPEFANKYIWMLAPTRYVDLALLVRRSEKYLLYLSRALREMEFEDGQAQGALSVPYGAEIRTANVEAIERASRNLDQSLERFQKLQRDFLTLRDVLWFESVPGRSDGTRILAGLQEATGTMHHYKDVLDELRLRKDTYSTTYRQLELGFQRRRAEARERDAERREKEAAERDSLNLVLAFAALALAVPAIVDQLPLEGGSWWPVVISFITIVVLSFTARWWLPWLRRRLVARKSSRHLNEDQPAG</sequence>
<protein>
    <submittedName>
        <fullName evidence="2">Uncharacterized protein</fullName>
    </submittedName>
</protein>
<feature type="transmembrane region" description="Helical" evidence="1">
    <location>
        <begin position="616"/>
        <end position="635"/>
    </location>
</feature>
<dbReference type="EMBL" id="CP063189">
    <property type="protein sequence ID" value="WCZ31539.1"/>
    <property type="molecule type" value="Genomic_DNA"/>
</dbReference>
<feature type="transmembrane region" description="Helical" evidence="1">
    <location>
        <begin position="586"/>
        <end position="604"/>
    </location>
</feature>
<accession>A0ABY7U4T4</accession>
<name>A0ABY7U4T4_9CORY</name>
<proteinExistence type="predicted"/>
<dbReference type="Proteomes" id="UP001220064">
    <property type="component" value="Chromosome"/>
</dbReference>
<keyword evidence="1" id="KW-0472">Membrane</keyword>
<gene>
    <name evidence="2" type="ORF">CMASS_00340</name>
</gene>
<dbReference type="RefSeq" id="WP_022863157.1">
    <property type="nucleotide sequence ID" value="NZ_ATVG01000007.1"/>
</dbReference>